<comment type="caution">
    <text evidence="2">The sequence shown here is derived from an EMBL/GenBank/DDBJ whole genome shotgun (WGS) entry which is preliminary data.</text>
</comment>
<feature type="transmembrane region" description="Helical" evidence="1">
    <location>
        <begin position="69"/>
        <end position="88"/>
    </location>
</feature>
<keyword evidence="1" id="KW-0812">Transmembrane</keyword>
<proteinExistence type="predicted"/>
<dbReference type="Proteomes" id="UP000580568">
    <property type="component" value="Unassembled WGS sequence"/>
</dbReference>
<gene>
    <name evidence="2" type="ORF">bsdtw1_04141</name>
</gene>
<organism evidence="2 3">
    <name type="scientific">Clostridium fungisolvens</name>
    <dbReference type="NCBI Taxonomy" id="1604897"/>
    <lineage>
        <taxon>Bacteria</taxon>
        <taxon>Bacillati</taxon>
        <taxon>Bacillota</taxon>
        <taxon>Clostridia</taxon>
        <taxon>Eubacteriales</taxon>
        <taxon>Clostridiaceae</taxon>
        <taxon>Clostridium</taxon>
    </lineage>
</organism>
<name>A0A6V8SMG4_9CLOT</name>
<dbReference type="InterPro" id="IPR019074">
    <property type="entry name" value="YabQ"/>
</dbReference>
<keyword evidence="1" id="KW-0472">Membrane</keyword>
<dbReference type="RefSeq" id="WP_183279281.1">
    <property type="nucleotide sequence ID" value="NZ_BLZR01000001.1"/>
</dbReference>
<reference evidence="2 3" key="1">
    <citation type="submission" date="2020-07" db="EMBL/GenBank/DDBJ databases">
        <title>A new beta-1,3-glucan-decomposing anaerobic bacterium isolated from anoxic soil subjected to biological soil disinfestation.</title>
        <authorList>
            <person name="Ueki A."/>
            <person name="Tonouchi A."/>
        </authorList>
    </citation>
    <scope>NUCLEOTIDE SEQUENCE [LARGE SCALE GENOMIC DNA]</scope>
    <source>
        <strain evidence="2 3">TW1</strain>
    </source>
</reference>
<evidence type="ECO:0000313" key="2">
    <source>
        <dbReference type="EMBL" id="GFP77951.1"/>
    </source>
</evidence>
<protein>
    <recommendedName>
        <fullName evidence="4">Spore cortex biosynthesis protein YabQ</fullName>
    </recommendedName>
</protein>
<dbReference type="Pfam" id="PF09578">
    <property type="entry name" value="Spore_YabQ"/>
    <property type="match status" value="1"/>
</dbReference>
<keyword evidence="1" id="KW-1133">Transmembrane helix</keyword>
<evidence type="ECO:0000256" key="1">
    <source>
        <dbReference type="SAM" id="Phobius"/>
    </source>
</evidence>
<evidence type="ECO:0008006" key="4">
    <source>
        <dbReference type="Google" id="ProtNLM"/>
    </source>
</evidence>
<dbReference type="EMBL" id="BLZR01000001">
    <property type="protein sequence ID" value="GFP77951.1"/>
    <property type="molecule type" value="Genomic_DNA"/>
</dbReference>
<feature type="transmembrane region" description="Helical" evidence="1">
    <location>
        <begin position="12"/>
        <end position="29"/>
    </location>
</feature>
<dbReference type="NCBIfam" id="TIGR02893">
    <property type="entry name" value="spore_yabQ"/>
    <property type="match status" value="1"/>
</dbReference>
<dbReference type="AlphaFoldDB" id="A0A6V8SMG4"/>
<feature type="transmembrane region" description="Helical" evidence="1">
    <location>
        <begin position="41"/>
        <end position="63"/>
    </location>
</feature>
<evidence type="ECO:0000313" key="3">
    <source>
        <dbReference type="Proteomes" id="UP000580568"/>
    </source>
</evidence>
<sequence>MLLPLKIQFEIVIFSLAAGMLTGVLFDIYRAIRGIGTPKFIVFIEDFLFWILTAIIIFTFLLYVNYAFLGMYVYLFIIIGAFIYIKLFSKKVLRTEKKAERIAGKGARIFLKNLSYIFKLIFFRNRINK</sequence>
<keyword evidence="3" id="KW-1185">Reference proteome</keyword>
<accession>A0A6V8SMG4</accession>